<accession>A0AAE0ZP49</accession>
<protein>
    <submittedName>
        <fullName evidence="1">Uncharacterized protein</fullName>
    </submittedName>
</protein>
<organism evidence="1 2">
    <name type="scientific">Elysia crispata</name>
    <name type="common">lettuce slug</name>
    <dbReference type="NCBI Taxonomy" id="231223"/>
    <lineage>
        <taxon>Eukaryota</taxon>
        <taxon>Metazoa</taxon>
        <taxon>Spiralia</taxon>
        <taxon>Lophotrochozoa</taxon>
        <taxon>Mollusca</taxon>
        <taxon>Gastropoda</taxon>
        <taxon>Heterobranchia</taxon>
        <taxon>Euthyneura</taxon>
        <taxon>Panpulmonata</taxon>
        <taxon>Sacoglossa</taxon>
        <taxon>Placobranchoidea</taxon>
        <taxon>Plakobranchidae</taxon>
        <taxon>Elysia</taxon>
    </lineage>
</organism>
<reference evidence="1" key="1">
    <citation type="journal article" date="2023" name="G3 (Bethesda)">
        <title>A reference genome for the long-term kleptoplast-retaining sea slug Elysia crispata morphotype clarki.</title>
        <authorList>
            <person name="Eastman K.E."/>
            <person name="Pendleton A.L."/>
            <person name="Shaikh M.A."/>
            <person name="Suttiyut T."/>
            <person name="Ogas R."/>
            <person name="Tomko P."/>
            <person name="Gavelis G."/>
            <person name="Widhalm J.R."/>
            <person name="Wisecaver J.H."/>
        </authorList>
    </citation>
    <scope>NUCLEOTIDE SEQUENCE</scope>
    <source>
        <strain evidence="1">ECLA1</strain>
    </source>
</reference>
<name>A0AAE0ZP49_9GAST</name>
<comment type="caution">
    <text evidence="1">The sequence shown here is derived from an EMBL/GenBank/DDBJ whole genome shotgun (WGS) entry which is preliminary data.</text>
</comment>
<dbReference type="EMBL" id="JAWDGP010003624">
    <property type="protein sequence ID" value="KAK3772446.1"/>
    <property type="molecule type" value="Genomic_DNA"/>
</dbReference>
<sequence>MAQLTGDLVSSFTQSTADLDVQTERERVTNVNTSTRQLLPWTAWSITHGQCMRSKGLAARHVLDLPRQPPRLWIWRLAPPGDRRKHREKVMIAE</sequence>
<dbReference type="Proteomes" id="UP001283361">
    <property type="component" value="Unassembled WGS sequence"/>
</dbReference>
<keyword evidence="2" id="KW-1185">Reference proteome</keyword>
<proteinExistence type="predicted"/>
<evidence type="ECO:0000313" key="1">
    <source>
        <dbReference type="EMBL" id="KAK3772446.1"/>
    </source>
</evidence>
<gene>
    <name evidence="1" type="ORF">RRG08_031465</name>
</gene>
<dbReference type="AlphaFoldDB" id="A0AAE0ZP49"/>
<evidence type="ECO:0000313" key="2">
    <source>
        <dbReference type="Proteomes" id="UP001283361"/>
    </source>
</evidence>